<dbReference type="PANTHER" id="PTHR33568:SF3">
    <property type="entry name" value="DNA-DIRECTED DNA POLYMERASE"/>
    <property type="match status" value="1"/>
</dbReference>
<sequence>MSLSKLPKTFGLEELAKGYFPHLFNCPSNQSYVGSFPDSALFSPSTMSTGDREKFFLWYNGQKTNTFDFKKEMLKYCRSDVDILRRCCKIFREQFQSVTGVDPFTYVTIASAYFVAHTEGHRILHALNGTGESKIAGYSVDGFCKETNTVYQYQGCFHHGCEMCYDGDLIHPLTGTTMRSLRQKKEGVIDTLRQRGYNIIQMLEHDFENLKKTEEFKEFLLQHEVTDRLNPRDAFFGGRTNGIKLFFEGCAKYIDFTSLYPWVNKYCEYPVGHPEIITEHFQDIDNYFGLVKCKVFPPKNLFHPVLPFRCNGKLMFPLCRTCAETLHQNICSHTDEERSITGTWVTEEIKKAREKGYKIIKIYEVYHFQSSSNDLFRSYIDLFLKIKQEASGYPKGCLSDQQKSEYIVSYSEKENIYLDKNSINVNLGRRSVAKLALNSFWGRWGMNLNKSQLTFVSTVHDFNKMLIDKTKHIKDVFLPTPEVAAFQWTQSNNFVTQDSSTNIFIAAFTTCHARLKLYSAIEKLNESVLYFDTDSIIYKSDGINDPPLGNFLGEFTDELNGGTITSFVTGGPKNYAYKFSDGSEKKLLLQVEEKKKTIKRKNCFVT</sequence>
<dbReference type="PANTHER" id="PTHR33568">
    <property type="entry name" value="DNA POLYMERASE"/>
    <property type="match status" value="1"/>
</dbReference>
<evidence type="ECO:0000256" key="2">
    <source>
        <dbReference type="ARBA" id="ARBA00012417"/>
    </source>
</evidence>
<reference evidence="10" key="1">
    <citation type="submission" date="2020-07" db="EMBL/GenBank/DDBJ databases">
        <title>Multicomponent nature underlies the extraordinary mechanical properties of spider dragline silk.</title>
        <authorList>
            <person name="Kono N."/>
            <person name="Nakamura H."/>
            <person name="Mori M."/>
            <person name="Yoshida Y."/>
            <person name="Ohtoshi R."/>
            <person name="Malay A.D."/>
            <person name="Moran D.A.P."/>
            <person name="Tomita M."/>
            <person name="Numata K."/>
            <person name="Arakawa K."/>
        </authorList>
    </citation>
    <scope>NUCLEOTIDE SEQUENCE</scope>
</reference>
<dbReference type="EMBL" id="BMAO01025924">
    <property type="protein sequence ID" value="GFR05904.1"/>
    <property type="molecule type" value="Genomic_DNA"/>
</dbReference>
<organism evidence="10 11">
    <name type="scientific">Trichonephila clavata</name>
    <name type="common">Joro spider</name>
    <name type="synonym">Nephila clavata</name>
    <dbReference type="NCBI Taxonomy" id="2740835"/>
    <lineage>
        <taxon>Eukaryota</taxon>
        <taxon>Metazoa</taxon>
        <taxon>Ecdysozoa</taxon>
        <taxon>Arthropoda</taxon>
        <taxon>Chelicerata</taxon>
        <taxon>Arachnida</taxon>
        <taxon>Araneae</taxon>
        <taxon>Araneomorphae</taxon>
        <taxon>Entelegynae</taxon>
        <taxon>Araneoidea</taxon>
        <taxon>Nephilidae</taxon>
        <taxon>Trichonephila</taxon>
    </lineage>
</organism>
<dbReference type="Proteomes" id="UP000887116">
    <property type="component" value="Unassembled WGS sequence"/>
</dbReference>
<dbReference type="InterPro" id="IPR004868">
    <property type="entry name" value="DNA-dir_DNA_pol_B_mt/vir"/>
</dbReference>
<keyword evidence="7" id="KW-0238">DNA-binding</keyword>
<dbReference type="Pfam" id="PF03175">
    <property type="entry name" value="DNA_pol_B_2"/>
    <property type="match status" value="1"/>
</dbReference>
<evidence type="ECO:0000256" key="1">
    <source>
        <dbReference type="ARBA" id="ARBA00005755"/>
    </source>
</evidence>
<name>A0A8X6LG36_TRICU</name>
<dbReference type="Gene3D" id="3.40.960.10">
    <property type="entry name" value="VSR Endonuclease"/>
    <property type="match status" value="1"/>
</dbReference>
<keyword evidence="4" id="KW-0548">Nucleotidyltransferase</keyword>
<dbReference type="InterPro" id="IPR012337">
    <property type="entry name" value="RNaseH-like_sf"/>
</dbReference>
<evidence type="ECO:0000256" key="7">
    <source>
        <dbReference type="ARBA" id="ARBA00023125"/>
    </source>
</evidence>
<evidence type="ECO:0000256" key="3">
    <source>
        <dbReference type="ARBA" id="ARBA00022679"/>
    </source>
</evidence>
<gene>
    <name evidence="10" type="primary">AVEN_163056_1</name>
    <name evidence="10" type="ORF">TNCT_584831</name>
</gene>
<dbReference type="GO" id="GO:0006260">
    <property type="term" value="P:DNA replication"/>
    <property type="evidence" value="ECO:0007669"/>
    <property type="project" value="UniProtKB-KW"/>
</dbReference>
<dbReference type="GO" id="GO:0003677">
    <property type="term" value="F:DNA binding"/>
    <property type="evidence" value="ECO:0007669"/>
    <property type="project" value="UniProtKB-KW"/>
</dbReference>
<evidence type="ECO:0000313" key="11">
    <source>
        <dbReference type="Proteomes" id="UP000887116"/>
    </source>
</evidence>
<keyword evidence="6" id="KW-0239">DNA-directed DNA polymerase</keyword>
<dbReference type="GO" id="GO:0042575">
    <property type="term" value="C:DNA polymerase complex"/>
    <property type="evidence" value="ECO:0007669"/>
    <property type="project" value="UniProtKB-ARBA"/>
</dbReference>
<evidence type="ECO:0000256" key="6">
    <source>
        <dbReference type="ARBA" id="ARBA00022932"/>
    </source>
</evidence>
<evidence type="ECO:0000256" key="4">
    <source>
        <dbReference type="ARBA" id="ARBA00022695"/>
    </source>
</evidence>
<comment type="catalytic activity">
    <reaction evidence="8">
        <text>DNA(n) + a 2'-deoxyribonucleoside 5'-triphosphate = DNA(n+1) + diphosphate</text>
        <dbReference type="Rhea" id="RHEA:22508"/>
        <dbReference type="Rhea" id="RHEA-COMP:17339"/>
        <dbReference type="Rhea" id="RHEA-COMP:17340"/>
        <dbReference type="ChEBI" id="CHEBI:33019"/>
        <dbReference type="ChEBI" id="CHEBI:61560"/>
        <dbReference type="ChEBI" id="CHEBI:173112"/>
        <dbReference type="EC" id="2.7.7.7"/>
    </reaction>
</comment>
<dbReference type="InterPro" id="IPR023211">
    <property type="entry name" value="DNA_pol_palm_dom_sf"/>
</dbReference>
<evidence type="ECO:0000256" key="8">
    <source>
        <dbReference type="ARBA" id="ARBA00049244"/>
    </source>
</evidence>
<dbReference type="EC" id="2.7.7.7" evidence="2"/>
<evidence type="ECO:0000259" key="9">
    <source>
        <dbReference type="Pfam" id="PF03175"/>
    </source>
</evidence>
<proteinExistence type="inferred from homology"/>
<protein>
    <recommendedName>
        <fullName evidence="2">DNA-directed DNA polymerase</fullName>
        <ecNumber evidence="2">2.7.7.7</ecNumber>
    </recommendedName>
</protein>
<keyword evidence="11" id="KW-1185">Reference proteome</keyword>
<keyword evidence="5" id="KW-0235">DNA replication</keyword>
<feature type="domain" description="DNA-directed DNA polymerase family B mitochondria/virus" evidence="9">
    <location>
        <begin position="2"/>
        <end position="392"/>
    </location>
</feature>
<dbReference type="SUPFAM" id="SSF56672">
    <property type="entry name" value="DNA/RNA polymerases"/>
    <property type="match status" value="1"/>
</dbReference>
<evidence type="ECO:0000313" key="10">
    <source>
        <dbReference type="EMBL" id="GFR05904.1"/>
    </source>
</evidence>
<dbReference type="GO" id="GO:0003887">
    <property type="term" value="F:DNA-directed DNA polymerase activity"/>
    <property type="evidence" value="ECO:0007669"/>
    <property type="project" value="UniProtKB-KW"/>
</dbReference>
<dbReference type="Gene3D" id="3.90.1600.10">
    <property type="entry name" value="Palm domain of DNA polymerase"/>
    <property type="match status" value="1"/>
</dbReference>
<comment type="caution">
    <text evidence="10">The sequence shown here is derived from an EMBL/GenBank/DDBJ whole genome shotgun (WGS) entry which is preliminary data.</text>
</comment>
<evidence type="ECO:0000256" key="5">
    <source>
        <dbReference type="ARBA" id="ARBA00022705"/>
    </source>
</evidence>
<accession>A0A8X6LG36</accession>
<dbReference type="AlphaFoldDB" id="A0A8X6LG36"/>
<comment type="similarity">
    <text evidence="1">Belongs to the DNA polymerase type-B family.</text>
</comment>
<keyword evidence="3" id="KW-0808">Transferase</keyword>
<dbReference type="InterPro" id="IPR043502">
    <property type="entry name" value="DNA/RNA_pol_sf"/>
</dbReference>
<dbReference type="OrthoDB" id="5985876at2759"/>
<dbReference type="SUPFAM" id="SSF53098">
    <property type="entry name" value="Ribonuclease H-like"/>
    <property type="match status" value="1"/>
</dbReference>
<dbReference type="GO" id="GO:0000166">
    <property type="term" value="F:nucleotide binding"/>
    <property type="evidence" value="ECO:0007669"/>
    <property type="project" value="InterPro"/>
</dbReference>